<dbReference type="GO" id="GO:0005886">
    <property type="term" value="C:plasma membrane"/>
    <property type="evidence" value="ECO:0007669"/>
    <property type="project" value="UniProtKB-SubCell"/>
</dbReference>
<evidence type="ECO:0000259" key="13">
    <source>
        <dbReference type="PROSITE" id="PS50929"/>
    </source>
</evidence>
<keyword evidence="15" id="KW-1185">Reference proteome</keyword>
<dbReference type="PROSITE" id="PS00211">
    <property type="entry name" value="ABC_TRANSPORTER_1"/>
    <property type="match status" value="1"/>
</dbReference>
<dbReference type="SMART" id="SM00382">
    <property type="entry name" value="AAA"/>
    <property type="match status" value="1"/>
</dbReference>
<dbReference type="PANTHER" id="PTHR43394">
    <property type="entry name" value="ATP-DEPENDENT PERMEASE MDL1, MITOCHONDRIAL"/>
    <property type="match status" value="1"/>
</dbReference>
<evidence type="ECO:0000256" key="8">
    <source>
        <dbReference type="ARBA" id="ARBA00022989"/>
    </source>
</evidence>
<keyword evidence="10 11" id="KW-0472">Membrane</keyword>
<dbReference type="InterPro" id="IPR011527">
    <property type="entry name" value="ABC1_TM_dom"/>
</dbReference>
<dbReference type="InterPro" id="IPR039421">
    <property type="entry name" value="Type_1_exporter"/>
</dbReference>
<feature type="transmembrane region" description="Helical" evidence="11">
    <location>
        <begin position="237"/>
        <end position="262"/>
    </location>
</feature>
<evidence type="ECO:0000313" key="14">
    <source>
        <dbReference type="EMBL" id="QJR12688.1"/>
    </source>
</evidence>
<dbReference type="GO" id="GO:0090374">
    <property type="term" value="P:oligopeptide export from mitochondrion"/>
    <property type="evidence" value="ECO:0007669"/>
    <property type="project" value="TreeGrafter"/>
</dbReference>
<keyword evidence="6 14" id="KW-0067">ATP-binding</keyword>
<keyword evidence="4 11" id="KW-0812">Transmembrane</keyword>
<evidence type="ECO:0000256" key="4">
    <source>
        <dbReference type="ARBA" id="ARBA00022692"/>
    </source>
</evidence>
<dbReference type="CDD" id="cd03251">
    <property type="entry name" value="ABCC_MsbA"/>
    <property type="match status" value="1"/>
</dbReference>
<proteinExistence type="predicted"/>
<keyword evidence="7" id="KW-1278">Translocase</keyword>
<name>A0A6M4H0L5_9PROT</name>
<dbReference type="GO" id="GO:0016887">
    <property type="term" value="F:ATP hydrolysis activity"/>
    <property type="evidence" value="ECO:0007669"/>
    <property type="project" value="InterPro"/>
</dbReference>
<evidence type="ECO:0000313" key="15">
    <source>
        <dbReference type="Proteomes" id="UP000501534"/>
    </source>
</evidence>
<dbReference type="CDD" id="cd18552">
    <property type="entry name" value="ABC_6TM_MsbA_like"/>
    <property type="match status" value="1"/>
</dbReference>
<dbReference type="EMBL" id="CP053069">
    <property type="protein sequence ID" value="QJR12688.1"/>
    <property type="molecule type" value="Genomic_DNA"/>
</dbReference>
<dbReference type="InterPro" id="IPR003593">
    <property type="entry name" value="AAA+_ATPase"/>
</dbReference>
<comment type="subcellular location">
    <subcellularLocation>
        <location evidence="1">Cell membrane</location>
        <topology evidence="1">Multi-pass membrane protein</topology>
    </subcellularLocation>
</comment>
<sequence length="574" mass="61984">MDLYKRLLRHVWPYRGALALGIVAMIVGGLADAALVKLTGPLVNELFVNKNRELAILLPLGVIAVFLVSGLASFTSGYMTQWVSNKVILDLRGLMFTQLLRLPPAWFDEATTARLVAKFTNDVTNIAAASTSVLTVFVRDTVTIVALLTILLYSNWKLTLITLAVIPPTALVVRYFSKRLRATSRASQQAIGGIATVLDETIANLRVVKIFGGQSYESSRFREANERIRRYNMKQSVAASASVPITQLLVACAVAAIIYFAAQEALSGNSDVGKFVEFIAATGMLLQPLKRLTGINEHLQKGLAAAESVFGVIDEKAEDDLGTVALDRARGEIRYDNVTLAYKSSPRPALEGVSLDIRPGETIALVGASGSGKTSLIHLLPRFYHPGSGRITIDGHDLEALTLESLRRQISLVSQNVVLFNDTVAANIAYGRLEQTSEADIIRAAEAAHAMDFIRQLPEGLATPIGENGAKLSGGQRQRIAIARALLKDAPILLLDEATSALDTESERAVQAALEELMKGRTTIVVAHRLSTIENADRIVVLAHGRIVEVGSHRELIGRGGVYAGLHRLQFAGA</sequence>
<organism evidence="14 15">
    <name type="scientific">Usitatibacter rugosus</name>
    <dbReference type="NCBI Taxonomy" id="2732067"/>
    <lineage>
        <taxon>Bacteria</taxon>
        <taxon>Pseudomonadati</taxon>
        <taxon>Pseudomonadota</taxon>
        <taxon>Betaproteobacteria</taxon>
        <taxon>Nitrosomonadales</taxon>
        <taxon>Usitatibacteraceae</taxon>
        <taxon>Usitatibacter</taxon>
    </lineage>
</organism>
<dbReference type="Gene3D" id="3.40.50.300">
    <property type="entry name" value="P-loop containing nucleotide triphosphate hydrolases"/>
    <property type="match status" value="1"/>
</dbReference>
<feature type="transmembrane region" description="Helical" evidence="11">
    <location>
        <begin position="56"/>
        <end position="79"/>
    </location>
</feature>
<gene>
    <name evidence="14" type="primary">msbA</name>
    <name evidence="14" type="ORF">DSM104443_03780</name>
</gene>
<evidence type="ECO:0000256" key="11">
    <source>
        <dbReference type="SAM" id="Phobius"/>
    </source>
</evidence>
<dbReference type="PANTHER" id="PTHR43394:SF1">
    <property type="entry name" value="ATP-BINDING CASSETTE SUB-FAMILY B MEMBER 10, MITOCHONDRIAL"/>
    <property type="match status" value="1"/>
</dbReference>
<feature type="transmembrane region" description="Helical" evidence="11">
    <location>
        <begin position="12"/>
        <end position="36"/>
    </location>
</feature>
<keyword evidence="2" id="KW-0813">Transport</keyword>
<dbReference type="InterPro" id="IPR036640">
    <property type="entry name" value="ABC1_TM_sf"/>
</dbReference>
<reference evidence="14 15" key="1">
    <citation type="submission" date="2020-04" db="EMBL/GenBank/DDBJ databases">
        <title>Usitatibacter rugosus gen. nov., sp. nov. and Usitatibacter palustris sp. nov., novel members of Usitatibacteraceae fam. nov. within the order Nitrosomonadales isolated from soil.</title>
        <authorList>
            <person name="Huber K.J."/>
            <person name="Neumann-Schaal M."/>
            <person name="Geppert A."/>
            <person name="Luckner M."/>
            <person name="Wanner G."/>
            <person name="Overmann J."/>
        </authorList>
    </citation>
    <scope>NUCLEOTIDE SEQUENCE [LARGE SCALE GENOMIC DNA]</scope>
    <source>
        <strain evidence="14 15">0125_3</strain>
    </source>
</reference>
<evidence type="ECO:0000256" key="6">
    <source>
        <dbReference type="ARBA" id="ARBA00022840"/>
    </source>
</evidence>
<dbReference type="InterPro" id="IPR027417">
    <property type="entry name" value="P-loop_NTPase"/>
</dbReference>
<keyword evidence="8 11" id="KW-1133">Transmembrane helix</keyword>
<dbReference type="InterPro" id="IPR003439">
    <property type="entry name" value="ABC_transporter-like_ATP-bd"/>
</dbReference>
<feature type="transmembrane region" description="Helical" evidence="11">
    <location>
        <begin position="158"/>
        <end position="176"/>
    </location>
</feature>
<evidence type="ECO:0000256" key="1">
    <source>
        <dbReference type="ARBA" id="ARBA00004651"/>
    </source>
</evidence>
<dbReference type="PROSITE" id="PS50893">
    <property type="entry name" value="ABC_TRANSPORTER_2"/>
    <property type="match status" value="1"/>
</dbReference>
<evidence type="ECO:0000259" key="12">
    <source>
        <dbReference type="PROSITE" id="PS50893"/>
    </source>
</evidence>
<dbReference type="Pfam" id="PF00664">
    <property type="entry name" value="ABC_membrane"/>
    <property type="match status" value="1"/>
</dbReference>
<keyword evidence="9" id="KW-0445">Lipid transport</keyword>
<keyword evidence="5" id="KW-0547">Nucleotide-binding</keyword>
<dbReference type="GO" id="GO:0005524">
    <property type="term" value="F:ATP binding"/>
    <property type="evidence" value="ECO:0007669"/>
    <property type="project" value="UniProtKB-KW"/>
</dbReference>
<dbReference type="Pfam" id="PF00005">
    <property type="entry name" value="ABC_tran"/>
    <property type="match status" value="1"/>
</dbReference>
<accession>A0A6M4H0L5</accession>
<evidence type="ECO:0000256" key="2">
    <source>
        <dbReference type="ARBA" id="ARBA00022448"/>
    </source>
</evidence>
<evidence type="ECO:0000256" key="7">
    <source>
        <dbReference type="ARBA" id="ARBA00022967"/>
    </source>
</evidence>
<keyword evidence="3" id="KW-1003">Cell membrane</keyword>
<evidence type="ECO:0000256" key="9">
    <source>
        <dbReference type="ARBA" id="ARBA00023055"/>
    </source>
</evidence>
<evidence type="ECO:0000256" key="5">
    <source>
        <dbReference type="ARBA" id="ARBA00022741"/>
    </source>
</evidence>
<dbReference type="KEGG" id="uru:DSM104443_03780"/>
<dbReference type="SUPFAM" id="SSF90123">
    <property type="entry name" value="ABC transporter transmembrane region"/>
    <property type="match status" value="1"/>
</dbReference>
<dbReference type="Gene3D" id="1.20.1560.10">
    <property type="entry name" value="ABC transporter type 1, transmembrane domain"/>
    <property type="match status" value="1"/>
</dbReference>
<feature type="domain" description="ABC transporter" evidence="12">
    <location>
        <begin position="333"/>
        <end position="569"/>
    </location>
</feature>
<dbReference type="PROSITE" id="PS50929">
    <property type="entry name" value="ABC_TM1F"/>
    <property type="match status" value="1"/>
</dbReference>
<feature type="domain" description="ABC transmembrane type-1" evidence="13">
    <location>
        <begin position="19"/>
        <end position="301"/>
    </location>
</feature>
<dbReference type="InterPro" id="IPR011917">
    <property type="entry name" value="ABC_transpr_lipidA"/>
</dbReference>
<dbReference type="Proteomes" id="UP000501534">
    <property type="component" value="Chromosome"/>
</dbReference>
<evidence type="ECO:0000256" key="3">
    <source>
        <dbReference type="ARBA" id="ARBA00022475"/>
    </source>
</evidence>
<dbReference type="AlphaFoldDB" id="A0A6M4H0L5"/>
<evidence type="ECO:0000256" key="10">
    <source>
        <dbReference type="ARBA" id="ARBA00023136"/>
    </source>
</evidence>
<dbReference type="GO" id="GO:0034040">
    <property type="term" value="F:ATPase-coupled lipid transmembrane transporter activity"/>
    <property type="evidence" value="ECO:0007669"/>
    <property type="project" value="InterPro"/>
</dbReference>
<dbReference type="InterPro" id="IPR017871">
    <property type="entry name" value="ABC_transporter-like_CS"/>
</dbReference>
<feature type="transmembrane region" description="Helical" evidence="11">
    <location>
        <begin position="126"/>
        <end position="152"/>
    </location>
</feature>
<dbReference type="RefSeq" id="WP_171095106.1">
    <property type="nucleotide sequence ID" value="NZ_CP053069.1"/>
</dbReference>
<dbReference type="GO" id="GO:0015421">
    <property type="term" value="F:ABC-type oligopeptide transporter activity"/>
    <property type="evidence" value="ECO:0007669"/>
    <property type="project" value="TreeGrafter"/>
</dbReference>
<dbReference type="FunFam" id="3.40.50.300:FF:000140">
    <property type="entry name" value="Lipid A export ATP-binding/permease protein MsbA"/>
    <property type="match status" value="1"/>
</dbReference>
<protein>
    <submittedName>
        <fullName evidence="14">Lipid A export ATP-binding/permease protein MsbA</fullName>
    </submittedName>
</protein>
<dbReference type="SUPFAM" id="SSF52540">
    <property type="entry name" value="P-loop containing nucleoside triphosphate hydrolases"/>
    <property type="match status" value="1"/>
</dbReference>
<dbReference type="NCBIfam" id="TIGR02203">
    <property type="entry name" value="MsbA_lipidA"/>
    <property type="match status" value="1"/>
</dbReference>